<protein>
    <submittedName>
        <fullName evidence="1">Uncharacterized protein</fullName>
    </submittedName>
</protein>
<dbReference type="Proteomes" id="UP000008225">
    <property type="component" value="Unplaced"/>
</dbReference>
<proteinExistence type="predicted"/>
<accession>A0A8I3WES4</accession>
<evidence type="ECO:0000313" key="1">
    <source>
        <dbReference type="Ensembl" id="ENSCJAP00000079812.1"/>
    </source>
</evidence>
<reference evidence="1" key="1">
    <citation type="submission" date="2009-03" db="EMBL/GenBank/DDBJ databases">
        <authorList>
            <person name="Warren W."/>
            <person name="Ye L."/>
            <person name="Minx P."/>
            <person name="Worley K."/>
            <person name="Gibbs R."/>
            <person name="Wilson R.K."/>
        </authorList>
    </citation>
    <scope>NUCLEOTIDE SEQUENCE [LARGE SCALE GENOMIC DNA]</scope>
</reference>
<reference evidence="1" key="3">
    <citation type="submission" date="2025-09" db="UniProtKB">
        <authorList>
            <consortium name="Ensembl"/>
        </authorList>
    </citation>
    <scope>IDENTIFICATION</scope>
</reference>
<sequence>ENSASFPPRGEKKKRPVFLFLRWSFALVAQAGVQRHNLSSLQPPPRWGSSDSPACLSLLSSWDYRHTPPHLANFCVFSRDGVSPCWLG</sequence>
<dbReference type="GeneTree" id="ENSGT00940000161627"/>
<dbReference type="PANTHER" id="PTHR46254">
    <property type="entry name" value="PROTEIN GVQW1-RELATED"/>
    <property type="match status" value="1"/>
</dbReference>
<dbReference type="Ensembl" id="ENSCJAT00000126667.1">
    <property type="protein sequence ID" value="ENSCJAP00000079812.1"/>
    <property type="gene ID" value="ENSCJAG00000073599.1"/>
</dbReference>
<keyword evidence="2" id="KW-1185">Reference proteome</keyword>
<dbReference type="AlphaFoldDB" id="A0A8I3WES4"/>
<name>A0A8I3WES4_CALJA</name>
<organism evidence="1 2">
    <name type="scientific">Callithrix jacchus</name>
    <name type="common">White-tufted-ear marmoset</name>
    <name type="synonym">Simia Jacchus</name>
    <dbReference type="NCBI Taxonomy" id="9483"/>
    <lineage>
        <taxon>Eukaryota</taxon>
        <taxon>Metazoa</taxon>
        <taxon>Chordata</taxon>
        <taxon>Craniata</taxon>
        <taxon>Vertebrata</taxon>
        <taxon>Euteleostomi</taxon>
        <taxon>Mammalia</taxon>
        <taxon>Eutheria</taxon>
        <taxon>Euarchontoglires</taxon>
        <taxon>Primates</taxon>
        <taxon>Haplorrhini</taxon>
        <taxon>Platyrrhini</taxon>
        <taxon>Cebidae</taxon>
        <taxon>Callitrichinae</taxon>
        <taxon>Callithrix</taxon>
        <taxon>Callithrix</taxon>
    </lineage>
</organism>
<evidence type="ECO:0000313" key="2">
    <source>
        <dbReference type="Proteomes" id="UP000008225"/>
    </source>
</evidence>
<reference evidence="1" key="2">
    <citation type="submission" date="2025-08" db="UniProtKB">
        <authorList>
            <consortium name="Ensembl"/>
        </authorList>
    </citation>
    <scope>IDENTIFICATION</scope>
</reference>